<accession>A0AAW1RC17</accession>
<protein>
    <submittedName>
        <fullName evidence="1">Uncharacterized protein</fullName>
    </submittedName>
</protein>
<dbReference type="AlphaFoldDB" id="A0AAW1RC17"/>
<reference evidence="1 2" key="1">
    <citation type="journal article" date="2024" name="Nat. Commun.">
        <title>Phylogenomics reveals the evolutionary origins of lichenization in chlorophyte algae.</title>
        <authorList>
            <person name="Puginier C."/>
            <person name="Libourel C."/>
            <person name="Otte J."/>
            <person name="Skaloud P."/>
            <person name="Haon M."/>
            <person name="Grisel S."/>
            <person name="Petersen M."/>
            <person name="Berrin J.G."/>
            <person name="Delaux P.M."/>
            <person name="Dal Grande F."/>
            <person name="Keller J."/>
        </authorList>
    </citation>
    <scope>NUCLEOTIDE SEQUENCE [LARGE SCALE GENOMIC DNA]</scope>
    <source>
        <strain evidence="1 2">SAG 2145</strain>
    </source>
</reference>
<organism evidence="1 2">
    <name type="scientific">Apatococcus lobatus</name>
    <dbReference type="NCBI Taxonomy" id="904363"/>
    <lineage>
        <taxon>Eukaryota</taxon>
        <taxon>Viridiplantae</taxon>
        <taxon>Chlorophyta</taxon>
        <taxon>core chlorophytes</taxon>
        <taxon>Trebouxiophyceae</taxon>
        <taxon>Chlorellales</taxon>
        <taxon>Chlorellaceae</taxon>
        <taxon>Apatococcus</taxon>
    </lineage>
</organism>
<sequence length="286" mass="32099">MNRSSQAVVRRNLLSLTMDENRLVQARSPEQAFAFMLEERLGRLEAEHSDLVQKVAAARSEQAQPSLVTVLRDEASWFFRVFVCGRSWDAVVAPSRSGLLCTSRSLQIVDRLYESVASQSGCTTPRSTTLTFIVGPIIDDDPCRNGRRLIEGTLQTRMDGVDGKVLAVALERAWGHLMLPDCACETCADMDPDCGTNHVLRVPDTSQWLLQSAMRCLAWEDPEAFFQFWNELHTCRQHDPQLHFVQVTGRLVSPRDFEIEEAHAIDRNTTDGGPDLRHPLAPAILL</sequence>
<keyword evidence="2" id="KW-1185">Reference proteome</keyword>
<comment type="caution">
    <text evidence="1">The sequence shown here is derived from an EMBL/GenBank/DDBJ whole genome shotgun (WGS) entry which is preliminary data.</text>
</comment>
<dbReference type="EMBL" id="JALJOS010000014">
    <property type="protein sequence ID" value="KAK9831299.1"/>
    <property type="molecule type" value="Genomic_DNA"/>
</dbReference>
<evidence type="ECO:0000313" key="1">
    <source>
        <dbReference type="EMBL" id="KAK9831299.1"/>
    </source>
</evidence>
<proteinExistence type="predicted"/>
<dbReference type="Proteomes" id="UP001438707">
    <property type="component" value="Unassembled WGS sequence"/>
</dbReference>
<gene>
    <name evidence="1" type="ORF">WJX74_010948</name>
</gene>
<name>A0AAW1RC17_9CHLO</name>
<evidence type="ECO:0000313" key="2">
    <source>
        <dbReference type="Proteomes" id="UP001438707"/>
    </source>
</evidence>